<dbReference type="Pfam" id="PF00155">
    <property type="entry name" value="Aminotran_1_2"/>
    <property type="match status" value="1"/>
</dbReference>
<evidence type="ECO:0000256" key="3">
    <source>
        <dbReference type="ARBA" id="ARBA00022576"/>
    </source>
</evidence>
<accession>A0A382N3W8</accession>
<dbReference type="SUPFAM" id="SSF53383">
    <property type="entry name" value="PLP-dependent transferases"/>
    <property type="match status" value="1"/>
</dbReference>
<feature type="domain" description="Aminotransferase class I/classII large" evidence="6">
    <location>
        <begin position="34"/>
        <end position="368"/>
    </location>
</feature>
<dbReference type="PANTHER" id="PTHR46383:SF5">
    <property type="entry name" value="AMINOTRANSFERASE CLASS I_CLASSII DOMAIN-CONTAINING PROTEIN"/>
    <property type="match status" value="1"/>
</dbReference>
<evidence type="ECO:0000256" key="5">
    <source>
        <dbReference type="ARBA" id="ARBA00022898"/>
    </source>
</evidence>
<dbReference type="AlphaFoldDB" id="A0A382N3W8"/>
<keyword evidence="3" id="KW-0032">Aminotransferase</keyword>
<dbReference type="InterPro" id="IPR015424">
    <property type="entry name" value="PyrdxlP-dep_Trfase"/>
</dbReference>
<dbReference type="InterPro" id="IPR015421">
    <property type="entry name" value="PyrdxlP-dep_Trfase_major"/>
</dbReference>
<evidence type="ECO:0000256" key="4">
    <source>
        <dbReference type="ARBA" id="ARBA00022679"/>
    </source>
</evidence>
<feature type="non-terminal residue" evidence="7">
    <location>
        <position position="371"/>
    </location>
</feature>
<protein>
    <recommendedName>
        <fullName evidence="6">Aminotransferase class I/classII large domain-containing protein</fullName>
    </recommendedName>
</protein>
<evidence type="ECO:0000259" key="6">
    <source>
        <dbReference type="Pfam" id="PF00155"/>
    </source>
</evidence>
<keyword evidence="5" id="KW-0663">Pyridoxal phosphate</keyword>
<dbReference type="InterPro" id="IPR015422">
    <property type="entry name" value="PyrdxlP-dep_Trfase_small"/>
</dbReference>
<dbReference type="InterPro" id="IPR050596">
    <property type="entry name" value="AspAT/PAT-like"/>
</dbReference>
<dbReference type="PANTHER" id="PTHR46383">
    <property type="entry name" value="ASPARTATE AMINOTRANSFERASE"/>
    <property type="match status" value="1"/>
</dbReference>
<dbReference type="EMBL" id="UINC01097063">
    <property type="protein sequence ID" value="SVC54462.1"/>
    <property type="molecule type" value="Genomic_DNA"/>
</dbReference>
<evidence type="ECO:0000256" key="1">
    <source>
        <dbReference type="ARBA" id="ARBA00001933"/>
    </source>
</evidence>
<gene>
    <name evidence="7" type="ORF">METZ01_LOCUS307316</name>
</gene>
<proteinExistence type="inferred from homology"/>
<sequence>MPIKSFNTSQRMSNVQLPIIPIVSNLIKKNPGTISLGQGVVYYGPPQKVFDAITQLNYSPDYHVYSEVEGISNLRSIMIEKLLCENKINLNNKSDLIVSAGSNMAFMNAVMAITDPGDEIILLRPYYFNHEMAINMISCNAIIVDTKSNYQPCLDKIMNAITPLTKAVVTVSPNNPSGAVYNATALQEINKLCKEKGIYHISDEAYEYFTYGEIEHFSPGSISNSNEYTISLYSLSKAYGFASWRIGYMVIPEHLSLSVKKAQDTYLICPTRIAQEAAITALKVGCDYTKSHLNQIENTRNKLYAELQSINNICAVPLTMGAFYFLIKLNTTLTGMELVDRLINKHKIAVIPGETFGMNDGCYLRLSYGAL</sequence>
<reference evidence="7" key="1">
    <citation type="submission" date="2018-05" db="EMBL/GenBank/DDBJ databases">
        <authorList>
            <person name="Lanie J.A."/>
            <person name="Ng W.-L."/>
            <person name="Kazmierczak K.M."/>
            <person name="Andrzejewski T.M."/>
            <person name="Davidsen T.M."/>
            <person name="Wayne K.J."/>
            <person name="Tettelin H."/>
            <person name="Glass J.I."/>
            <person name="Rusch D."/>
            <person name="Podicherti R."/>
            <person name="Tsui H.-C.T."/>
            <person name="Winkler M.E."/>
        </authorList>
    </citation>
    <scope>NUCLEOTIDE SEQUENCE</scope>
</reference>
<dbReference type="CDD" id="cd00609">
    <property type="entry name" value="AAT_like"/>
    <property type="match status" value="1"/>
</dbReference>
<evidence type="ECO:0000256" key="2">
    <source>
        <dbReference type="ARBA" id="ARBA00007441"/>
    </source>
</evidence>
<dbReference type="NCBIfam" id="NF004621">
    <property type="entry name" value="PRK05957.1"/>
    <property type="match status" value="1"/>
</dbReference>
<comment type="similarity">
    <text evidence="2">Belongs to the class-I pyridoxal-phosphate-dependent aminotransferase family.</text>
</comment>
<dbReference type="GO" id="GO:0030170">
    <property type="term" value="F:pyridoxal phosphate binding"/>
    <property type="evidence" value="ECO:0007669"/>
    <property type="project" value="InterPro"/>
</dbReference>
<dbReference type="GO" id="GO:0008483">
    <property type="term" value="F:transaminase activity"/>
    <property type="evidence" value="ECO:0007669"/>
    <property type="project" value="UniProtKB-KW"/>
</dbReference>
<name>A0A382N3W8_9ZZZZ</name>
<evidence type="ECO:0000313" key="7">
    <source>
        <dbReference type="EMBL" id="SVC54462.1"/>
    </source>
</evidence>
<dbReference type="Gene3D" id="3.40.640.10">
    <property type="entry name" value="Type I PLP-dependent aspartate aminotransferase-like (Major domain)"/>
    <property type="match status" value="1"/>
</dbReference>
<dbReference type="GO" id="GO:0006520">
    <property type="term" value="P:amino acid metabolic process"/>
    <property type="evidence" value="ECO:0007669"/>
    <property type="project" value="InterPro"/>
</dbReference>
<dbReference type="Gene3D" id="3.90.1150.10">
    <property type="entry name" value="Aspartate Aminotransferase, domain 1"/>
    <property type="match status" value="1"/>
</dbReference>
<comment type="cofactor">
    <cofactor evidence="1">
        <name>pyridoxal 5'-phosphate</name>
        <dbReference type="ChEBI" id="CHEBI:597326"/>
    </cofactor>
</comment>
<dbReference type="InterPro" id="IPR004839">
    <property type="entry name" value="Aminotransferase_I/II_large"/>
</dbReference>
<keyword evidence="4" id="KW-0808">Transferase</keyword>
<organism evidence="7">
    <name type="scientific">marine metagenome</name>
    <dbReference type="NCBI Taxonomy" id="408172"/>
    <lineage>
        <taxon>unclassified sequences</taxon>
        <taxon>metagenomes</taxon>
        <taxon>ecological metagenomes</taxon>
    </lineage>
</organism>